<protein>
    <recommendedName>
        <fullName evidence="5">Peptidase A4 family protein</fullName>
    </recommendedName>
</protein>
<dbReference type="SUPFAM" id="SSF49899">
    <property type="entry name" value="Concanavalin A-like lectins/glucanases"/>
    <property type="match status" value="1"/>
</dbReference>
<gene>
    <name evidence="3" type="ORF">KDK95_34055</name>
</gene>
<dbReference type="InterPro" id="IPR013320">
    <property type="entry name" value="ConA-like_dom_sf"/>
</dbReference>
<dbReference type="Proteomes" id="UP000676325">
    <property type="component" value="Unassembled WGS sequence"/>
</dbReference>
<dbReference type="GO" id="GO:0006508">
    <property type="term" value="P:proteolysis"/>
    <property type="evidence" value="ECO:0007669"/>
    <property type="project" value="InterPro"/>
</dbReference>
<evidence type="ECO:0008006" key="5">
    <source>
        <dbReference type="Google" id="ProtNLM"/>
    </source>
</evidence>
<dbReference type="PANTHER" id="PTHR37536:SF1">
    <property type="entry name" value="ASPERGILLOPEPSIN, PUTAITVE (AFU_ORTHOLOGUE AFUA_7G01200)"/>
    <property type="match status" value="1"/>
</dbReference>
<evidence type="ECO:0000256" key="1">
    <source>
        <dbReference type="PIRSR" id="PIRSR600250-50"/>
    </source>
</evidence>
<feature type="active site" description="Proton acceptor" evidence="1">
    <location>
        <position position="161"/>
    </location>
</feature>
<dbReference type="InterPro" id="IPR038656">
    <property type="entry name" value="Peptidase_G1_sf"/>
</dbReference>
<dbReference type="AlphaFoldDB" id="A0A941EPH3"/>
<feature type="region of interest" description="Disordered" evidence="2">
    <location>
        <begin position="205"/>
        <end position="229"/>
    </location>
</feature>
<sequence>MRHHGTSAAHLTPVSSVHHNGKIVLHDTSDNWAGYAATGSTYTSVSASWVQPSVSCGSEDTYSSFWVGIDGDGTSSVEQTGTEADCSSGQAEYSSWYEMYPANPVNFSDTVTPGDSFTASVSDDGSGTFTLTLTDNTAGWSETTNQSSSTAQDGSAEVIAEAPYSNGVLPLSDFGTVDFTGATANGSPIGDASPTQINLVSDGGVTEATTSGLDSSGEDFSVTWESTGS</sequence>
<evidence type="ECO:0000256" key="2">
    <source>
        <dbReference type="SAM" id="MobiDB-lite"/>
    </source>
</evidence>
<proteinExistence type="predicted"/>
<reference evidence="3" key="1">
    <citation type="submission" date="2021-04" db="EMBL/GenBank/DDBJ databases">
        <title>Genome based classification of Actinospica acidithermotolerans sp. nov., an actinobacterium isolated from an Indonesian hot spring.</title>
        <authorList>
            <person name="Kusuma A.B."/>
            <person name="Putra K.E."/>
            <person name="Nafisah S."/>
            <person name="Loh J."/>
            <person name="Nouioui I."/>
            <person name="Goodfellow M."/>
        </authorList>
    </citation>
    <scope>NUCLEOTIDE SEQUENCE</scope>
    <source>
        <strain evidence="3">MGRD01-02</strain>
    </source>
</reference>
<keyword evidence="4" id="KW-1185">Reference proteome</keyword>
<dbReference type="PANTHER" id="PTHR37536">
    <property type="entry name" value="PUTATIVE (AFU_ORTHOLOGUE AFUA_3G02970)-RELATED"/>
    <property type="match status" value="1"/>
</dbReference>
<evidence type="ECO:0000313" key="4">
    <source>
        <dbReference type="Proteomes" id="UP000676325"/>
    </source>
</evidence>
<accession>A0A941EPH3</accession>
<dbReference type="InterPro" id="IPR000250">
    <property type="entry name" value="Peptidase_G1"/>
</dbReference>
<comment type="caution">
    <text evidence="3">The sequence shown here is derived from an EMBL/GenBank/DDBJ whole genome shotgun (WGS) entry which is preliminary data.</text>
</comment>
<dbReference type="Pfam" id="PF01828">
    <property type="entry name" value="Peptidase_A4"/>
    <property type="match status" value="1"/>
</dbReference>
<name>A0A941EPH3_9ACTN</name>
<organism evidence="3 4">
    <name type="scientific">Actinospica acidithermotolerans</name>
    <dbReference type="NCBI Taxonomy" id="2828514"/>
    <lineage>
        <taxon>Bacteria</taxon>
        <taxon>Bacillati</taxon>
        <taxon>Actinomycetota</taxon>
        <taxon>Actinomycetes</taxon>
        <taxon>Catenulisporales</taxon>
        <taxon>Actinospicaceae</taxon>
        <taxon>Actinospica</taxon>
    </lineage>
</organism>
<dbReference type="EMBL" id="JAGSOH010000228">
    <property type="protein sequence ID" value="MBR7831379.1"/>
    <property type="molecule type" value="Genomic_DNA"/>
</dbReference>
<dbReference type="GO" id="GO:0070007">
    <property type="term" value="F:glutamic-type endopeptidase activity"/>
    <property type="evidence" value="ECO:0007669"/>
    <property type="project" value="InterPro"/>
</dbReference>
<evidence type="ECO:0000313" key="3">
    <source>
        <dbReference type="EMBL" id="MBR7831379.1"/>
    </source>
</evidence>
<dbReference type="Gene3D" id="2.60.120.700">
    <property type="entry name" value="Peptidase G1"/>
    <property type="match status" value="1"/>
</dbReference>
<dbReference type="CDD" id="cd13426">
    <property type="entry name" value="Peptidase_G1"/>
    <property type="match status" value="1"/>
</dbReference>